<dbReference type="GO" id="GO:0005737">
    <property type="term" value="C:cytoplasm"/>
    <property type="evidence" value="ECO:0007669"/>
    <property type="project" value="UniProtKB-SubCell"/>
</dbReference>
<feature type="binding site" evidence="7">
    <location>
        <position position="118"/>
    </location>
    <ligand>
        <name>S-adenosyl-L-methionine</name>
        <dbReference type="ChEBI" id="CHEBI:59789"/>
    </ligand>
</feature>
<dbReference type="Gene3D" id="1.10.150.170">
    <property type="entry name" value="Putative methyltransferase TM0872, insert domain"/>
    <property type="match status" value="1"/>
</dbReference>
<keyword evidence="6 7" id="KW-0949">S-adenosyl-L-methionine</keyword>
<evidence type="ECO:0000256" key="6">
    <source>
        <dbReference type="ARBA" id="ARBA00022691"/>
    </source>
</evidence>
<proteinExistence type="inferred from homology"/>
<feature type="binding site" evidence="7">
    <location>
        <position position="99"/>
    </location>
    <ligand>
        <name>S-adenosyl-L-methionine</name>
        <dbReference type="ChEBI" id="CHEBI:59789"/>
    </ligand>
</feature>
<comment type="catalytic activity">
    <reaction evidence="7">
        <text>cytidine(1402) in 16S rRNA + S-adenosyl-L-methionine = N(4)-methylcytidine(1402) in 16S rRNA + S-adenosyl-L-homocysteine + H(+)</text>
        <dbReference type="Rhea" id="RHEA:42928"/>
        <dbReference type="Rhea" id="RHEA-COMP:10286"/>
        <dbReference type="Rhea" id="RHEA-COMP:10287"/>
        <dbReference type="ChEBI" id="CHEBI:15378"/>
        <dbReference type="ChEBI" id="CHEBI:57856"/>
        <dbReference type="ChEBI" id="CHEBI:59789"/>
        <dbReference type="ChEBI" id="CHEBI:74506"/>
        <dbReference type="ChEBI" id="CHEBI:82748"/>
        <dbReference type="EC" id="2.1.1.199"/>
    </reaction>
</comment>
<keyword evidence="3 7" id="KW-0698">rRNA processing</keyword>
<keyword evidence="4 7" id="KW-0489">Methyltransferase</keyword>
<evidence type="ECO:0000256" key="2">
    <source>
        <dbReference type="ARBA" id="ARBA00022490"/>
    </source>
</evidence>
<dbReference type="GO" id="GO:0070475">
    <property type="term" value="P:rRNA base methylation"/>
    <property type="evidence" value="ECO:0007669"/>
    <property type="project" value="UniProtKB-UniRule"/>
</dbReference>
<feature type="binding site" evidence="7">
    <location>
        <position position="72"/>
    </location>
    <ligand>
        <name>S-adenosyl-L-methionine</name>
        <dbReference type="ChEBI" id="CHEBI:59789"/>
    </ligand>
</feature>
<dbReference type="InterPro" id="IPR023397">
    <property type="entry name" value="SAM-dep_MeTrfase_MraW_recog"/>
</dbReference>
<dbReference type="AlphaFoldDB" id="E7G580"/>
<dbReference type="PIRSF" id="PIRSF004486">
    <property type="entry name" value="MraW"/>
    <property type="match status" value="1"/>
</dbReference>
<dbReference type="EMBL" id="ADHO01000259">
    <property type="protein sequence ID" value="EFX41445.1"/>
    <property type="molecule type" value="Genomic_DNA"/>
</dbReference>
<protein>
    <recommendedName>
        <fullName evidence="7">Ribosomal RNA small subunit methyltransferase H</fullName>
        <ecNumber evidence="7">2.1.1.199</ecNumber>
    </recommendedName>
    <alternativeName>
        <fullName evidence="7">16S rRNA m(4)C1402 methyltransferase</fullName>
    </alternativeName>
    <alternativeName>
        <fullName evidence="7">rRNA (cytosine-N(4)-)-methyltransferase RsmH</fullName>
    </alternativeName>
</protein>
<reference evidence="8 9" key="1">
    <citation type="journal article" date="2011" name="Vet. Res.">
        <title>Genome sequence of Helicobacter suis supports its role in gastric pathology.</title>
        <authorList>
            <person name="Vermoote M."/>
            <person name="Vandekerckhove T.T."/>
            <person name="Flahou B."/>
            <person name="Pasmans F."/>
            <person name="Smet A."/>
            <person name="De Groote D."/>
            <person name="Van Criekinge W."/>
            <person name="Ducatelle R."/>
            <person name="Haesebrouck F."/>
        </authorList>
    </citation>
    <scope>NUCLEOTIDE SEQUENCE [LARGE SCALE GENOMIC DNA]</scope>
    <source>
        <strain evidence="8 9">HS5</strain>
    </source>
</reference>
<sequence>MTTHDRTRLMPMQPIKGKFLHQSVLLEEVVAIFQEVIQSHSEPVLIDCTLGLGGHTLALLQTYPNLRVVGIERDKEASEQALEKLTPFAHRFSFKSGNFATILPSLLKENRICGVLADLGVSSLQLDHLDRGFSFNAPTLDMRMDIDQSLDASKVINTYSAYALEKILQAGEVYAPKKMANLIVQNRPFYSAKDFADFISQHSRHSKHHPATLIFQAIRMEVNSEMHNLDQLLECVQSLKEAIVCIISFHSLEDRKVKHAFKEWAQNRGVLLFKKPIIPSKKAIQENRRARSAKMRAFYFKGA</sequence>
<evidence type="ECO:0000256" key="1">
    <source>
        <dbReference type="ARBA" id="ARBA00010396"/>
    </source>
</evidence>
<dbReference type="HAMAP" id="MF_01007">
    <property type="entry name" value="16SrRNA_methyltr_H"/>
    <property type="match status" value="1"/>
</dbReference>
<keyword evidence="5 7" id="KW-0808">Transferase</keyword>
<gene>
    <name evidence="8" type="primary">mraW</name>
    <name evidence="7" type="synonym">rsmH</name>
    <name evidence="8" type="ORF">HSUHS5_1163</name>
</gene>
<dbReference type="Pfam" id="PF01795">
    <property type="entry name" value="Methyltransf_5"/>
    <property type="match status" value="1"/>
</dbReference>
<feature type="binding site" evidence="7">
    <location>
        <position position="125"/>
    </location>
    <ligand>
        <name>S-adenosyl-L-methionine</name>
        <dbReference type="ChEBI" id="CHEBI:59789"/>
    </ligand>
</feature>
<comment type="function">
    <text evidence="7">Specifically methylates the N4 position of cytidine in position 1402 (C1402) of 16S rRNA.</text>
</comment>
<comment type="subcellular location">
    <subcellularLocation>
        <location evidence="7">Cytoplasm</location>
    </subcellularLocation>
</comment>
<accession>E7G580</accession>
<dbReference type="GO" id="GO:0071424">
    <property type="term" value="F:rRNA (cytosine-N4-)-methyltransferase activity"/>
    <property type="evidence" value="ECO:0007669"/>
    <property type="project" value="UniProtKB-UniRule"/>
</dbReference>
<evidence type="ECO:0000313" key="8">
    <source>
        <dbReference type="EMBL" id="EFX41445.1"/>
    </source>
</evidence>
<organism evidence="8 9">
    <name type="scientific">Helicobacter suis HS5</name>
    <dbReference type="NCBI Taxonomy" id="710394"/>
    <lineage>
        <taxon>Bacteria</taxon>
        <taxon>Pseudomonadati</taxon>
        <taxon>Campylobacterota</taxon>
        <taxon>Epsilonproteobacteria</taxon>
        <taxon>Campylobacterales</taxon>
        <taxon>Helicobacteraceae</taxon>
        <taxon>Helicobacter</taxon>
    </lineage>
</organism>
<evidence type="ECO:0000256" key="5">
    <source>
        <dbReference type="ARBA" id="ARBA00022679"/>
    </source>
</evidence>
<name>E7G580_9HELI</name>
<dbReference type="Gene3D" id="3.40.50.150">
    <property type="entry name" value="Vaccinia Virus protein VP39"/>
    <property type="match status" value="1"/>
</dbReference>
<dbReference type="SUPFAM" id="SSF53335">
    <property type="entry name" value="S-adenosyl-L-methionine-dependent methyltransferases"/>
    <property type="match status" value="1"/>
</dbReference>
<dbReference type="InterPro" id="IPR002903">
    <property type="entry name" value="RsmH"/>
</dbReference>
<dbReference type="Proteomes" id="UP000054093">
    <property type="component" value="Unassembled WGS sequence"/>
</dbReference>
<comment type="similarity">
    <text evidence="1 7">Belongs to the methyltransferase superfamily. RsmH family.</text>
</comment>
<dbReference type="PANTHER" id="PTHR11265:SF0">
    <property type="entry name" value="12S RRNA N4-METHYLCYTIDINE METHYLTRANSFERASE"/>
    <property type="match status" value="1"/>
</dbReference>
<feature type="binding site" evidence="7">
    <location>
        <begin position="53"/>
        <end position="55"/>
    </location>
    <ligand>
        <name>S-adenosyl-L-methionine</name>
        <dbReference type="ChEBI" id="CHEBI:59789"/>
    </ligand>
</feature>
<dbReference type="PANTHER" id="PTHR11265">
    <property type="entry name" value="S-ADENOSYL-METHYLTRANSFERASE MRAW"/>
    <property type="match status" value="1"/>
</dbReference>
<dbReference type="SUPFAM" id="SSF81799">
    <property type="entry name" value="Putative methyltransferase TM0872, insert domain"/>
    <property type="match status" value="1"/>
</dbReference>
<dbReference type="EC" id="2.1.1.199" evidence="7"/>
<keyword evidence="2 7" id="KW-0963">Cytoplasm</keyword>
<comment type="caution">
    <text evidence="8">The sequence shown here is derived from an EMBL/GenBank/DDBJ whole genome shotgun (WGS) entry which is preliminary data.</text>
</comment>
<evidence type="ECO:0000256" key="7">
    <source>
        <dbReference type="HAMAP-Rule" id="MF_01007"/>
    </source>
</evidence>
<evidence type="ECO:0000313" key="9">
    <source>
        <dbReference type="Proteomes" id="UP000054093"/>
    </source>
</evidence>
<evidence type="ECO:0000256" key="3">
    <source>
        <dbReference type="ARBA" id="ARBA00022552"/>
    </source>
</evidence>
<dbReference type="InterPro" id="IPR029063">
    <property type="entry name" value="SAM-dependent_MTases_sf"/>
</dbReference>
<dbReference type="NCBIfam" id="TIGR00006">
    <property type="entry name" value="16S rRNA (cytosine(1402)-N(4))-methyltransferase RsmH"/>
    <property type="match status" value="1"/>
</dbReference>
<evidence type="ECO:0000256" key="4">
    <source>
        <dbReference type="ARBA" id="ARBA00022603"/>
    </source>
</evidence>